<evidence type="ECO:0000256" key="4">
    <source>
        <dbReference type="ARBA" id="ARBA00022692"/>
    </source>
</evidence>
<keyword evidence="5 13" id="KW-0732">Signal</keyword>
<dbReference type="Pfam" id="PF00593">
    <property type="entry name" value="TonB_dep_Rec_b-barrel"/>
    <property type="match status" value="1"/>
</dbReference>
<comment type="subcellular location">
    <subcellularLocation>
        <location evidence="1 10">Cell outer membrane</location>
        <topology evidence="1 10">Multi-pass membrane protein</topology>
    </subcellularLocation>
</comment>
<keyword evidence="2 10" id="KW-0813">Transport</keyword>
<evidence type="ECO:0000256" key="2">
    <source>
        <dbReference type="ARBA" id="ARBA00022448"/>
    </source>
</evidence>
<evidence type="ECO:0000256" key="13">
    <source>
        <dbReference type="SAM" id="SignalP"/>
    </source>
</evidence>
<dbReference type="PANTHER" id="PTHR30069">
    <property type="entry name" value="TONB-DEPENDENT OUTER MEMBRANE RECEPTOR"/>
    <property type="match status" value="1"/>
</dbReference>
<evidence type="ECO:0000256" key="9">
    <source>
        <dbReference type="ARBA" id="ARBA00023237"/>
    </source>
</evidence>
<dbReference type="EMBL" id="JACHEU010000001">
    <property type="protein sequence ID" value="MBB6013252.1"/>
    <property type="molecule type" value="Genomic_DNA"/>
</dbReference>
<dbReference type="Gene3D" id="2.170.130.10">
    <property type="entry name" value="TonB-dependent receptor, plug domain"/>
    <property type="match status" value="1"/>
</dbReference>
<evidence type="ECO:0000256" key="1">
    <source>
        <dbReference type="ARBA" id="ARBA00004571"/>
    </source>
</evidence>
<comment type="caution">
    <text evidence="16">The sequence shown here is derived from an EMBL/GenBank/DDBJ whole genome shotgun (WGS) entry which is preliminary data.</text>
</comment>
<protein>
    <submittedName>
        <fullName evidence="16">Outer membrane receptor for ferrienterochelin and colicins</fullName>
    </submittedName>
</protein>
<dbReference type="Pfam" id="PF07715">
    <property type="entry name" value="Plug"/>
    <property type="match status" value="1"/>
</dbReference>
<gene>
    <name evidence="16" type="ORF">HNR59_002597</name>
</gene>
<keyword evidence="3 10" id="KW-1134">Transmembrane beta strand</keyword>
<dbReference type="SUPFAM" id="SSF56935">
    <property type="entry name" value="Porins"/>
    <property type="match status" value="1"/>
</dbReference>
<dbReference type="Proteomes" id="UP000533306">
    <property type="component" value="Unassembled WGS sequence"/>
</dbReference>
<dbReference type="RefSeq" id="WP_183830852.1">
    <property type="nucleotide sequence ID" value="NZ_JACHEU010000001.1"/>
</dbReference>
<evidence type="ECO:0000256" key="5">
    <source>
        <dbReference type="ARBA" id="ARBA00022729"/>
    </source>
</evidence>
<dbReference type="InterPro" id="IPR039426">
    <property type="entry name" value="TonB-dep_rcpt-like"/>
</dbReference>
<dbReference type="InterPro" id="IPR012910">
    <property type="entry name" value="Plug_dom"/>
</dbReference>
<keyword evidence="4 10" id="KW-0812">Transmembrane</keyword>
<feature type="chain" id="PRO_5030862222" evidence="13">
    <location>
        <begin position="28"/>
        <end position="661"/>
    </location>
</feature>
<dbReference type="GO" id="GO:0044718">
    <property type="term" value="P:siderophore transmembrane transport"/>
    <property type="evidence" value="ECO:0007669"/>
    <property type="project" value="TreeGrafter"/>
</dbReference>
<feature type="signal peptide" evidence="13">
    <location>
        <begin position="1"/>
        <end position="27"/>
    </location>
</feature>
<evidence type="ECO:0000256" key="12">
    <source>
        <dbReference type="SAM" id="MobiDB-lite"/>
    </source>
</evidence>
<keyword evidence="9 10" id="KW-0998">Cell outer membrane</keyword>
<keyword evidence="16" id="KW-0675">Receptor</keyword>
<feature type="domain" description="TonB-dependent receptor-like beta-barrel" evidence="14">
    <location>
        <begin position="238"/>
        <end position="638"/>
    </location>
</feature>
<evidence type="ECO:0000256" key="10">
    <source>
        <dbReference type="PROSITE-ProRule" id="PRU01360"/>
    </source>
</evidence>
<dbReference type="InterPro" id="IPR036942">
    <property type="entry name" value="Beta-barrel_TonB_sf"/>
</dbReference>
<evidence type="ECO:0000313" key="16">
    <source>
        <dbReference type="EMBL" id="MBB6013252.1"/>
    </source>
</evidence>
<evidence type="ECO:0000259" key="15">
    <source>
        <dbReference type="Pfam" id="PF07715"/>
    </source>
</evidence>
<dbReference type="InterPro" id="IPR037066">
    <property type="entry name" value="Plug_dom_sf"/>
</dbReference>
<evidence type="ECO:0000256" key="8">
    <source>
        <dbReference type="ARBA" id="ARBA00023136"/>
    </source>
</evidence>
<feature type="region of interest" description="Disordered" evidence="12">
    <location>
        <begin position="437"/>
        <end position="461"/>
    </location>
</feature>
<keyword evidence="7 11" id="KW-0798">TonB box</keyword>
<feature type="domain" description="TonB-dependent receptor plug" evidence="15">
    <location>
        <begin position="58"/>
        <end position="170"/>
    </location>
</feature>
<evidence type="ECO:0000256" key="7">
    <source>
        <dbReference type="ARBA" id="ARBA00023077"/>
    </source>
</evidence>
<dbReference type="Gene3D" id="2.40.170.20">
    <property type="entry name" value="TonB-dependent receptor, beta-barrel domain"/>
    <property type="match status" value="1"/>
</dbReference>
<dbReference type="GO" id="GO:0009279">
    <property type="term" value="C:cell outer membrane"/>
    <property type="evidence" value="ECO:0007669"/>
    <property type="project" value="UniProtKB-SubCell"/>
</dbReference>
<dbReference type="PROSITE" id="PS52016">
    <property type="entry name" value="TONB_DEPENDENT_REC_3"/>
    <property type="match status" value="1"/>
</dbReference>
<dbReference type="GO" id="GO:0015344">
    <property type="term" value="F:siderophore uptake transmembrane transporter activity"/>
    <property type="evidence" value="ECO:0007669"/>
    <property type="project" value="TreeGrafter"/>
</dbReference>
<keyword evidence="8 10" id="KW-0472">Membrane</keyword>
<dbReference type="InterPro" id="IPR000531">
    <property type="entry name" value="Beta-barrel_TonB"/>
</dbReference>
<dbReference type="PANTHER" id="PTHR30069:SF53">
    <property type="entry name" value="COLICIN I RECEPTOR-RELATED"/>
    <property type="match status" value="1"/>
</dbReference>
<dbReference type="AlphaFoldDB" id="A0A7W9S380"/>
<reference evidence="16 17" key="1">
    <citation type="submission" date="2020-08" db="EMBL/GenBank/DDBJ databases">
        <title>Genomic Encyclopedia of Type Strains, Phase IV (KMG-IV): sequencing the most valuable type-strain genomes for metagenomic binning, comparative biology and taxonomic classification.</title>
        <authorList>
            <person name="Goeker M."/>
        </authorList>
    </citation>
    <scope>NUCLEOTIDE SEQUENCE [LARGE SCALE GENOMIC DNA]</scope>
    <source>
        <strain evidence="16 17">DSM 11099</strain>
    </source>
</reference>
<evidence type="ECO:0000256" key="6">
    <source>
        <dbReference type="ARBA" id="ARBA00023065"/>
    </source>
</evidence>
<evidence type="ECO:0000259" key="14">
    <source>
        <dbReference type="Pfam" id="PF00593"/>
    </source>
</evidence>
<proteinExistence type="inferred from homology"/>
<sequence>MHKIGRGTVGGLASLLLLSASINAVLAQTSQNAEEEEQTTVLKQIVVTASGHAQTIPDAPATITVISGEKIASKPYASVADVLRDVPGVIVSTPSARSGAASISIRGMSEGYVSMLVDGKPLGNSSEATYNGFGSGLATGYLPPPSAIERIEVIRGPMSSLYGSSALGGVINIITKPVSDVWTGTVTTGFTAYSHDEAGNSYEGRFYLNGPIVSDRIGLSLWGSLHNREDRGLTTGASQDMSRKSLGGKLSMTITENQDLALEIAQNRSDTKTRAASTSGVDVNHMNYSAVHKLRWGQEYETTSFLTYEDVDFENGTNISGYNQLNFNTKTSASLGGHDLIAGFDYKAEETRHSPNRVSSNIDPNMERWHWALFGEDNFHITEDFTTTFGLRYDKNERYGSHFTPRLYGVYHLNPVLTFKGGVSGGYKVPQLKQADDNIMEPSGGDGRARDKGNTNLKPEESTNYEIGMVWESDFGLQFGLTAYHTRFKNKITTERICAHDTPEPGLPTDCGMNAPGNPIKWINQYINRDAAELNGVEATVDFPVGDVDVSMNYTYSRSKITKGAKVGERFNNLPEHVANLGLDWHATEDLTLWGKAQYRSQTHDSGNARIGSHAIFDVGMEYRINDHFKGTAAVYNIGDKRFDNDYEDGRRFWLGLTSSF</sequence>
<evidence type="ECO:0000313" key="17">
    <source>
        <dbReference type="Proteomes" id="UP000533306"/>
    </source>
</evidence>
<name>A0A7W9S380_9HYPH</name>
<organism evidence="16 17">
    <name type="scientific">Aquamicrobium lusatiense</name>
    <dbReference type="NCBI Taxonomy" id="89772"/>
    <lineage>
        <taxon>Bacteria</taxon>
        <taxon>Pseudomonadati</taxon>
        <taxon>Pseudomonadota</taxon>
        <taxon>Alphaproteobacteria</taxon>
        <taxon>Hyphomicrobiales</taxon>
        <taxon>Phyllobacteriaceae</taxon>
        <taxon>Aquamicrobium</taxon>
    </lineage>
</organism>
<keyword evidence="6" id="KW-0406">Ion transport</keyword>
<evidence type="ECO:0000256" key="11">
    <source>
        <dbReference type="RuleBase" id="RU003357"/>
    </source>
</evidence>
<keyword evidence="17" id="KW-1185">Reference proteome</keyword>
<accession>A0A7W9S380</accession>
<feature type="compositionally biased region" description="Basic and acidic residues" evidence="12">
    <location>
        <begin position="447"/>
        <end position="461"/>
    </location>
</feature>
<comment type="similarity">
    <text evidence="10 11">Belongs to the TonB-dependent receptor family.</text>
</comment>
<dbReference type="CDD" id="cd01347">
    <property type="entry name" value="ligand_gated_channel"/>
    <property type="match status" value="1"/>
</dbReference>
<evidence type="ECO:0000256" key="3">
    <source>
        <dbReference type="ARBA" id="ARBA00022452"/>
    </source>
</evidence>